<dbReference type="HOGENOM" id="CLU_125841_0_0_7"/>
<dbReference type="InterPro" id="IPR051599">
    <property type="entry name" value="Cell_Envelope_Assoc"/>
</dbReference>
<reference evidence="2 3" key="1">
    <citation type="journal article" date="2013" name="ISME J.">
        <title>By their genes ye shall know them: genomic signatures of predatory bacteria.</title>
        <authorList>
            <person name="Pasternak Z."/>
            <person name="Pietrokovski S."/>
            <person name="Rotem O."/>
            <person name="Gophna U."/>
            <person name="Lurie-Weinberger M.N."/>
            <person name="Jurkevitch E."/>
        </authorList>
    </citation>
    <scope>NUCLEOTIDE SEQUENCE [LARGE SCALE GENOMIC DNA]</scope>
    <source>
        <strain evidence="2 3">JSS</strain>
    </source>
</reference>
<sequence>MPPVAMDHLPHYDCGVVLTGSAGRIREGFEVLALKKIDKLIVSGVYKDTKLHQIFPLLPYYPEIQSDDIVLEKISGSTYGNAVQSLQVVETLKCRNILLITSHLHMYRAYKTFRENFPNEIQISPYVITASIHENSYWDVMTEAFKSLCYPVITLIPWLFFS</sequence>
<proteinExistence type="predicted"/>
<dbReference type="GO" id="GO:0043164">
    <property type="term" value="P:Gram-negative-bacterium-type cell wall biogenesis"/>
    <property type="evidence" value="ECO:0007669"/>
    <property type="project" value="TreeGrafter"/>
</dbReference>
<dbReference type="STRING" id="1184267.A11Q_1124"/>
<dbReference type="GO" id="GO:0000270">
    <property type="term" value="P:peptidoglycan metabolic process"/>
    <property type="evidence" value="ECO:0007669"/>
    <property type="project" value="TreeGrafter"/>
</dbReference>
<keyword evidence="3" id="KW-1185">Reference proteome</keyword>
<evidence type="ECO:0000313" key="3">
    <source>
        <dbReference type="Proteomes" id="UP000012040"/>
    </source>
</evidence>
<dbReference type="Proteomes" id="UP000012040">
    <property type="component" value="Chromosome"/>
</dbReference>
<dbReference type="KEGG" id="bex:A11Q_1124"/>
<dbReference type="InterPro" id="IPR003848">
    <property type="entry name" value="DUF218"/>
</dbReference>
<evidence type="ECO:0000259" key="1">
    <source>
        <dbReference type="Pfam" id="PF02698"/>
    </source>
</evidence>
<organism evidence="2 3">
    <name type="scientific">Pseudobdellovibrio exovorus JSS</name>
    <dbReference type="NCBI Taxonomy" id="1184267"/>
    <lineage>
        <taxon>Bacteria</taxon>
        <taxon>Pseudomonadati</taxon>
        <taxon>Bdellovibrionota</taxon>
        <taxon>Bdellovibrionia</taxon>
        <taxon>Bdellovibrionales</taxon>
        <taxon>Pseudobdellovibrionaceae</taxon>
        <taxon>Pseudobdellovibrio</taxon>
    </lineage>
</organism>
<dbReference type="EMBL" id="CP003537">
    <property type="protein sequence ID" value="AGH95340.1"/>
    <property type="molecule type" value="Genomic_DNA"/>
</dbReference>
<dbReference type="PATRIC" id="fig|1184267.3.peg.1137"/>
<dbReference type="CDD" id="cd06259">
    <property type="entry name" value="YdcF-like"/>
    <property type="match status" value="1"/>
</dbReference>
<name>M4VA49_9BACT</name>
<evidence type="ECO:0000313" key="2">
    <source>
        <dbReference type="EMBL" id="AGH95340.1"/>
    </source>
</evidence>
<dbReference type="Gene3D" id="3.40.50.620">
    <property type="entry name" value="HUPs"/>
    <property type="match status" value="1"/>
</dbReference>
<dbReference type="Pfam" id="PF02698">
    <property type="entry name" value="DUF218"/>
    <property type="match status" value="1"/>
</dbReference>
<dbReference type="AlphaFoldDB" id="M4VA49"/>
<feature type="domain" description="DUF218" evidence="1">
    <location>
        <begin position="16"/>
        <end position="126"/>
    </location>
</feature>
<accession>M4VA49</accession>
<dbReference type="PANTHER" id="PTHR30336">
    <property type="entry name" value="INNER MEMBRANE PROTEIN, PROBABLE PERMEASE"/>
    <property type="match status" value="1"/>
</dbReference>
<dbReference type="GO" id="GO:0005886">
    <property type="term" value="C:plasma membrane"/>
    <property type="evidence" value="ECO:0007669"/>
    <property type="project" value="TreeGrafter"/>
</dbReference>
<dbReference type="eggNOG" id="COG1434">
    <property type="taxonomic scope" value="Bacteria"/>
</dbReference>
<gene>
    <name evidence="2" type="ORF">A11Q_1124</name>
</gene>
<dbReference type="PANTHER" id="PTHR30336:SF4">
    <property type="entry name" value="ENVELOPE BIOGENESIS FACTOR ELYC"/>
    <property type="match status" value="1"/>
</dbReference>
<dbReference type="InterPro" id="IPR014729">
    <property type="entry name" value="Rossmann-like_a/b/a_fold"/>
</dbReference>
<protein>
    <recommendedName>
        <fullName evidence="1">DUF218 domain-containing protein</fullName>
    </recommendedName>
</protein>